<comment type="subcellular location">
    <subcellularLocation>
        <location evidence="1 8">Cell membrane</location>
        <topology evidence="1 8">Multi-pass membrane protein</topology>
    </subcellularLocation>
</comment>
<evidence type="ECO:0000256" key="8">
    <source>
        <dbReference type="RuleBase" id="RU003942"/>
    </source>
</evidence>
<reference evidence="11" key="1">
    <citation type="submission" date="2016-10" db="EMBL/GenBank/DDBJ databases">
        <authorList>
            <person name="Varghese N."/>
            <person name="Submissions S."/>
        </authorList>
    </citation>
    <scope>NUCLEOTIDE SEQUENCE [LARGE SCALE GENOMIC DNA]</scope>
    <source>
        <strain evidence="11">AAP</strain>
    </source>
</reference>
<feature type="transmembrane region" description="Helical" evidence="9">
    <location>
        <begin position="57"/>
        <end position="78"/>
    </location>
</feature>
<evidence type="ECO:0000256" key="9">
    <source>
        <dbReference type="SAM" id="Phobius"/>
    </source>
</evidence>
<comment type="similarity">
    <text evidence="7 8">Belongs to the drug/metabolite transporter (DMT) superfamily. Small multidrug resistance (SMR) (TC 2.A.7.1) family.</text>
</comment>
<keyword evidence="3" id="KW-1003">Cell membrane</keyword>
<keyword evidence="6 9" id="KW-0472">Membrane</keyword>
<keyword evidence="2" id="KW-0813">Transport</keyword>
<dbReference type="InterPro" id="IPR045324">
    <property type="entry name" value="Small_multidrug_res"/>
</dbReference>
<feature type="transmembrane region" description="Helical" evidence="9">
    <location>
        <begin position="84"/>
        <end position="103"/>
    </location>
</feature>
<dbReference type="STRING" id="48727.SAMN05192555_11294"/>
<evidence type="ECO:0000256" key="6">
    <source>
        <dbReference type="ARBA" id="ARBA00023136"/>
    </source>
</evidence>
<name>A0A1G9SQY6_9GAMM</name>
<keyword evidence="5 9" id="KW-1133">Transmembrane helix</keyword>
<feature type="transmembrane region" description="Helical" evidence="9">
    <location>
        <begin position="29"/>
        <end position="50"/>
    </location>
</feature>
<dbReference type="Gene3D" id="1.10.3730.20">
    <property type="match status" value="1"/>
</dbReference>
<dbReference type="OrthoDB" id="9808638at2"/>
<evidence type="ECO:0000256" key="1">
    <source>
        <dbReference type="ARBA" id="ARBA00004651"/>
    </source>
</evidence>
<sequence>MTYLYLALAIIAEVIATSALKASNEFTRLWPSVLVVVGYATAFYMLTLVLRTLPVGVAYAFWAGLGIVLVTLIGIMLYGEVPDLPALLGLAMIIGGVVVIQVFSKVSAH</sequence>
<dbReference type="PANTHER" id="PTHR30561:SF1">
    <property type="entry name" value="MULTIDRUG TRANSPORTER EMRE"/>
    <property type="match status" value="1"/>
</dbReference>
<dbReference type="PANTHER" id="PTHR30561">
    <property type="entry name" value="SMR FAMILY PROTON-DEPENDENT DRUG EFFLUX TRANSPORTER SUGE"/>
    <property type="match status" value="1"/>
</dbReference>
<evidence type="ECO:0000256" key="2">
    <source>
        <dbReference type="ARBA" id="ARBA00022448"/>
    </source>
</evidence>
<dbReference type="RefSeq" id="WP_089659413.1">
    <property type="nucleotide sequence ID" value="NZ_FNGH01000012.1"/>
</dbReference>
<dbReference type="InterPro" id="IPR000390">
    <property type="entry name" value="Small_drug/metabolite_transptr"/>
</dbReference>
<organism evidence="10 11">
    <name type="scientific">Franzmannia pantelleriensis</name>
    <dbReference type="NCBI Taxonomy" id="48727"/>
    <lineage>
        <taxon>Bacteria</taxon>
        <taxon>Pseudomonadati</taxon>
        <taxon>Pseudomonadota</taxon>
        <taxon>Gammaproteobacteria</taxon>
        <taxon>Oceanospirillales</taxon>
        <taxon>Halomonadaceae</taxon>
        <taxon>Franzmannia</taxon>
    </lineage>
</organism>
<evidence type="ECO:0000256" key="3">
    <source>
        <dbReference type="ARBA" id="ARBA00022475"/>
    </source>
</evidence>
<evidence type="ECO:0000313" key="10">
    <source>
        <dbReference type="EMBL" id="SDM37275.1"/>
    </source>
</evidence>
<dbReference type="EMBL" id="FNGH01000012">
    <property type="protein sequence ID" value="SDM37275.1"/>
    <property type="molecule type" value="Genomic_DNA"/>
</dbReference>
<gene>
    <name evidence="10" type="ORF">SAMN05192555_11294</name>
</gene>
<protein>
    <submittedName>
        <fullName evidence="10">Small multidrug resistance pump</fullName>
    </submittedName>
</protein>
<dbReference type="GO" id="GO:0015297">
    <property type="term" value="F:antiporter activity"/>
    <property type="evidence" value="ECO:0007669"/>
    <property type="project" value="TreeGrafter"/>
</dbReference>
<evidence type="ECO:0000256" key="7">
    <source>
        <dbReference type="ARBA" id="ARBA00038032"/>
    </source>
</evidence>
<proteinExistence type="inferred from homology"/>
<dbReference type="Pfam" id="PF00893">
    <property type="entry name" value="Multi_Drug_Res"/>
    <property type="match status" value="1"/>
</dbReference>
<dbReference type="FunFam" id="1.10.3730.20:FF:000001">
    <property type="entry name" value="Quaternary ammonium compound resistance transporter SugE"/>
    <property type="match status" value="1"/>
</dbReference>
<dbReference type="InterPro" id="IPR037185">
    <property type="entry name" value="EmrE-like"/>
</dbReference>
<dbReference type="SUPFAM" id="SSF103481">
    <property type="entry name" value="Multidrug resistance efflux transporter EmrE"/>
    <property type="match status" value="1"/>
</dbReference>
<accession>A0A1G9SQY6</accession>
<keyword evidence="4 8" id="KW-0812">Transmembrane</keyword>
<keyword evidence="11" id="KW-1185">Reference proteome</keyword>
<dbReference type="GO" id="GO:0015199">
    <property type="term" value="F:amino-acid betaine transmembrane transporter activity"/>
    <property type="evidence" value="ECO:0007669"/>
    <property type="project" value="TreeGrafter"/>
</dbReference>
<dbReference type="AlphaFoldDB" id="A0A1G9SQY6"/>
<evidence type="ECO:0000256" key="4">
    <source>
        <dbReference type="ARBA" id="ARBA00022692"/>
    </source>
</evidence>
<dbReference type="GO" id="GO:0015220">
    <property type="term" value="F:choline transmembrane transporter activity"/>
    <property type="evidence" value="ECO:0007669"/>
    <property type="project" value="TreeGrafter"/>
</dbReference>
<dbReference type="GO" id="GO:0005886">
    <property type="term" value="C:plasma membrane"/>
    <property type="evidence" value="ECO:0007669"/>
    <property type="project" value="UniProtKB-SubCell"/>
</dbReference>
<dbReference type="Proteomes" id="UP000199107">
    <property type="component" value="Unassembled WGS sequence"/>
</dbReference>
<dbReference type="GO" id="GO:0031460">
    <property type="term" value="P:glycine betaine transport"/>
    <property type="evidence" value="ECO:0007669"/>
    <property type="project" value="TreeGrafter"/>
</dbReference>
<evidence type="ECO:0000256" key="5">
    <source>
        <dbReference type="ARBA" id="ARBA00022989"/>
    </source>
</evidence>
<evidence type="ECO:0000313" key="11">
    <source>
        <dbReference type="Proteomes" id="UP000199107"/>
    </source>
</evidence>
<dbReference type="GO" id="GO:1990961">
    <property type="term" value="P:xenobiotic detoxification by transmembrane export across the plasma membrane"/>
    <property type="evidence" value="ECO:0007669"/>
    <property type="project" value="UniProtKB-ARBA"/>
</dbReference>